<dbReference type="PANTHER" id="PTHR43201">
    <property type="entry name" value="ACYL-COA SYNTHETASE"/>
    <property type="match status" value="1"/>
</dbReference>
<dbReference type="PROSITE" id="PS00455">
    <property type="entry name" value="AMP_BINDING"/>
    <property type="match status" value="1"/>
</dbReference>
<evidence type="ECO:0000256" key="3">
    <source>
        <dbReference type="ARBA" id="ARBA00051915"/>
    </source>
</evidence>
<dbReference type="FunFam" id="3.30.300.30:FF:000008">
    <property type="entry name" value="2,3-dihydroxybenzoate-AMP ligase"/>
    <property type="match status" value="1"/>
</dbReference>
<evidence type="ECO:0000256" key="5">
    <source>
        <dbReference type="ARBA" id="ARBA00067668"/>
    </source>
</evidence>
<organism evidence="8 9">
    <name type="scientific">Terricaulis silvestris</name>
    <dbReference type="NCBI Taxonomy" id="2686094"/>
    <lineage>
        <taxon>Bacteria</taxon>
        <taxon>Pseudomonadati</taxon>
        <taxon>Pseudomonadota</taxon>
        <taxon>Alphaproteobacteria</taxon>
        <taxon>Caulobacterales</taxon>
        <taxon>Caulobacteraceae</taxon>
        <taxon>Terricaulis</taxon>
    </lineage>
</organism>
<evidence type="ECO:0000259" key="6">
    <source>
        <dbReference type="Pfam" id="PF00501"/>
    </source>
</evidence>
<dbReference type="EC" id="6.2.1.44" evidence="4"/>
<dbReference type="EMBL" id="CP047045">
    <property type="protein sequence ID" value="QGZ93749.1"/>
    <property type="molecule type" value="Genomic_DNA"/>
</dbReference>
<dbReference type="Gene3D" id="3.40.50.12780">
    <property type="entry name" value="N-terminal domain of ligase-like"/>
    <property type="match status" value="1"/>
</dbReference>
<dbReference type="SUPFAM" id="SSF56801">
    <property type="entry name" value="Acetyl-CoA synthetase-like"/>
    <property type="match status" value="1"/>
</dbReference>
<name>A0A6I6MH89_9CAUL</name>
<dbReference type="InterPro" id="IPR045851">
    <property type="entry name" value="AMP-bd_C_sf"/>
</dbReference>
<sequence>MGQTSPKSFAVDWPDHYARTQPSKVALQNLETGETRTWKQLDAQTARIANVLQHELRLPVGARVAMLMNNDLRHYEIQFACARTGLALAPLNLRLTCSELVSLCGDLRPDLLVADKTWLKLASEVALEASIPRLVSLADLEQMAERSVPTPAPHDLDGDAPFLILYTSGSTGKPKAAIITLNGVIWQGINQAQFGAIGDNAAHVFNPMPLFHAGGLNVFCNPALYFGGKVTTQARFDPDEAVRFIGDPANGVTHIGLPAVMYQMMADSPSFAKADFSAFRKLLFAGSQLPDRLRETYAAKGVNFLIQYGGTETGPTITSLDTSRLDKVREGSCGQKVMNIHIRLVDAAGRDVQRGEPGEVCVKGPAVIQRYLDRDPALDFVDGWFRTGDVAREDDEGFFYIVDRIKEMYKSGGENVYPAEVERVLMRHPGVADVAVVGVGDDKWGEVGLAVIVAMPGHTVTLESLRTACEGHLARYKHPHHLRVIEEMPRTGIGKIAKPQLRALFASRQLDGSAVG</sequence>
<evidence type="ECO:0000313" key="9">
    <source>
        <dbReference type="Proteomes" id="UP000431269"/>
    </source>
</evidence>
<feature type="domain" description="AMP-dependent synthetase/ligase" evidence="6">
    <location>
        <begin position="16"/>
        <end position="372"/>
    </location>
</feature>
<keyword evidence="9" id="KW-1185">Reference proteome</keyword>
<evidence type="ECO:0000259" key="7">
    <source>
        <dbReference type="Pfam" id="PF13193"/>
    </source>
</evidence>
<proteinExistence type="inferred from homology"/>
<gene>
    <name evidence="8" type="ORF">DSM104635_00562</name>
</gene>
<dbReference type="Pfam" id="PF00501">
    <property type="entry name" value="AMP-binding"/>
    <property type="match status" value="1"/>
</dbReference>
<dbReference type="InterPro" id="IPR020845">
    <property type="entry name" value="AMP-binding_CS"/>
</dbReference>
<feature type="domain" description="AMP-binding enzyme C-terminal" evidence="7">
    <location>
        <begin position="420"/>
        <end position="495"/>
    </location>
</feature>
<dbReference type="InterPro" id="IPR025110">
    <property type="entry name" value="AMP-bd_C"/>
</dbReference>
<dbReference type="PANTHER" id="PTHR43201:SF5">
    <property type="entry name" value="MEDIUM-CHAIN ACYL-COA LIGASE ACSF2, MITOCHONDRIAL"/>
    <property type="match status" value="1"/>
</dbReference>
<evidence type="ECO:0000256" key="1">
    <source>
        <dbReference type="ARBA" id="ARBA00006432"/>
    </source>
</evidence>
<dbReference type="KEGG" id="tsv:DSM104635_00562"/>
<dbReference type="GO" id="GO:0006631">
    <property type="term" value="P:fatty acid metabolic process"/>
    <property type="evidence" value="ECO:0007669"/>
    <property type="project" value="TreeGrafter"/>
</dbReference>
<dbReference type="GO" id="GO:0031956">
    <property type="term" value="F:medium-chain fatty acid-CoA ligase activity"/>
    <property type="evidence" value="ECO:0007669"/>
    <property type="project" value="TreeGrafter"/>
</dbReference>
<dbReference type="InterPro" id="IPR000873">
    <property type="entry name" value="AMP-dep_synth/lig_dom"/>
</dbReference>
<dbReference type="Proteomes" id="UP000431269">
    <property type="component" value="Chromosome"/>
</dbReference>
<accession>A0A6I6MH89</accession>
<dbReference type="Pfam" id="PF13193">
    <property type="entry name" value="AMP-binding_C"/>
    <property type="match status" value="1"/>
</dbReference>
<keyword evidence="2 8" id="KW-0436">Ligase</keyword>
<dbReference type="InterPro" id="IPR042099">
    <property type="entry name" value="ANL_N_sf"/>
</dbReference>
<evidence type="ECO:0000256" key="2">
    <source>
        <dbReference type="ARBA" id="ARBA00022598"/>
    </source>
</evidence>
<dbReference type="Gene3D" id="3.30.300.30">
    <property type="match status" value="1"/>
</dbReference>
<comment type="catalytic activity">
    <reaction evidence="3">
        <text>3-(methylsulfanyl)propanoate + ATP + CoA = 3-(methylsulfanyl)propanoyl-CoA + AMP + diphosphate</text>
        <dbReference type="Rhea" id="RHEA:43052"/>
        <dbReference type="ChEBI" id="CHEBI:30616"/>
        <dbReference type="ChEBI" id="CHEBI:33019"/>
        <dbReference type="ChEBI" id="CHEBI:49016"/>
        <dbReference type="ChEBI" id="CHEBI:57287"/>
        <dbReference type="ChEBI" id="CHEBI:82815"/>
        <dbReference type="ChEBI" id="CHEBI:456215"/>
        <dbReference type="EC" id="6.2.1.44"/>
    </reaction>
    <physiologicalReaction direction="left-to-right" evidence="3">
        <dbReference type="Rhea" id="RHEA:43053"/>
    </physiologicalReaction>
</comment>
<evidence type="ECO:0000256" key="4">
    <source>
        <dbReference type="ARBA" id="ARBA00066616"/>
    </source>
</evidence>
<evidence type="ECO:0000313" key="8">
    <source>
        <dbReference type="EMBL" id="QGZ93749.1"/>
    </source>
</evidence>
<protein>
    <recommendedName>
        <fullName evidence="5">3-methylmercaptopropionyl-CoA ligase</fullName>
        <ecNumber evidence="4">6.2.1.44</ecNumber>
    </recommendedName>
</protein>
<dbReference type="AlphaFoldDB" id="A0A6I6MH89"/>
<reference evidence="9" key="1">
    <citation type="submission" date="2019-12" db="EMBL/GenBank/DDBJ databases">
        <title>Complete genome of Terracaulis silvestris 0127_4.</title>
        <authorList>
            <person name="Vieira S."/>
            <person name="Riedel T."/>
            <person name="Sproer C."/>
            <person name="Pascual J."/>
            <person name="Boedeker C."/>
            <person name="Overmann J."/>
        </authorList>
    </citation>
    <scope>NUCLEOTIDE SEQUENCE [LARGE SCALE GENOMIC DNA]</scope>
    <source>
        <strain evidence="9">0127_4</strain>
    </source>
</reference>
<comment type="similarity">
    <text evidence="1">Belongs to the ATP-dependent AMP-binding enzyme family.</text>
</comment>
<dbReference type="RefSeq" id="WP_158764742.1">
    <property type="nucleotide sequence ID" value="NZ_CP047045.1"/>
</dbReference>